<keyword evidence="3" id="KW-0479">Metal-binding</keyword>
<evidence type="ECO:0000256" key="5">
    <source>
        <dbReference type="ARBA" id="ARBA00023014"/>
    </source>
</evidence>
<dbReference type="SUPFAM" id="SSF54909">
    <property type="entry name" value="Dimeric alpha+beta barrel"/>
    <property type="match status" value="2"/>
</dbReference>
<evidence type="ECO:0000256" key="3">
    <source>
        <dbReference type="ARBA" id="ARBA00022723"/>
    </source>
</evidence>
<evidence type="ECO:0000256" key="4">
    <source>
        <dbReference type="ARBA" id="ARBA00023004"/>
    </source>
</evidence>
<evidence type="ECO:0000313" key="8">
    <source>
        <dbReference type="Proteomes" id="UP000031838"/>
    </source>
</evidence>
<dbReference type="InterPro" id="IPR039261">
    <property type="entry name" value="FNR_nucleotide-bd"/>
</dbReference>
<dbReference type="SUPFAM" id="SSF63380">
    <property type="entry name" value="Riboflavin synthase domain-like"/>
    <property type="match status" value="1"/>
</dbReference>
<gene>
    <name evidence="7" type="ORF">BGL_2c12440</name>
</gene>
<dbReference type="InterPro" id="IPR017927">
    <property type="entry name" value="FAD-bd_FR_type"/>
</dbReference>
<dbReference type="GO" id="GO:0046872">
    <property type="term" value="F:metal ion binding"/>
    <property type="evidence" value="ECO:0007669"/>
    <property type="project" value="UniProtKB-KW"/>
</dbReference>
<dbReference type="EMBL" id="CP002581">
    <property type="protein sequence ID" value="AJK49318.1"/>
    <property type="molecule type" value="Genomic_DNA"/>
</dbReference>
<dbReference type="GO" id="GO:0051213">
    <property type="term" value="F:dioxygenase activity"/>
    <property type="evidence" value="ECO:0007669"/>
    <property type="project" value="UniProtKB-KW"/>
</dbReference>
<dbReference type="Gene3D" id="3.40.50.80">
    <property type="entry name" value="Nucleotide-binding domain of ferredoxin-NADP reductase (FNR) module"/>
    <property type="match status" value="1"/>
</dbReference>
<dbReference type="PROSITE" id="PS51384">
    <property type="entry name" value="FAD_FR"/>
    <property type="match status" value="1"/>
</dbReference>
<dbReference type="InterPro" id="IPR050415">
    <property type="entry name" value="MRET"/>
</dbReference>
<dbReference type="HOGENOM" id="CLU_511613_0_0_4"/>
<keyword evidence="7" id="KW-0560">Oxidoreductase</keyword>
<dbReference type="GO" id="GO:0051537">
    <property type="term" value="F:2 iron, 2 sulfur cluster binding"/>
    <property type="evidence" value="ECO:0007669"/>
    <property type="project" value="UniProtKB-KW"/>
</dbReference>
<dbReference type="SUPFAM" id="SSF52343">
    <property type="entry name" value="Ferredoxin reductase-like, C-terminal NADP-linked domain"/>
    <property type="match status" value="1"/>
</dbReference>
<evidence type="ECO:0000256" key="2">
    <source>
        <dbReference type="ARBA" id="ARBA00022714"/>
    </source>
</evidence>
<dbReference type="Gene3D" id="2.40.30.10">
    <property type="entry name" value="Translation factors"/>
    <property type="match status" value="1"/>
</dbReference>
<organism evidence="7 8">
    <name type="scientific">Burkholderia plantarii</name>
    <dbReference type="NCBI Taxonomy" id="41899"/>
    <lineage>
        <taxon>Bacteria</taxon>
        <taxon>Pseudomonadati</taxon>
        <taxon>Pseudomonadota</taxon>
        <taxon>Betaproteobacteria</taxon>
        <taxon>Burkholderiales</taxon>
        <taxon>Burkholderiaceae</taxon>
        <taxon>Burkholderia</taxon>
    </lineage>
</organism>
<dbReference type="InterPro" id="IPR009799">
    <property type="entry name" value="EthD_dom"/>
</dbReference>
<evidence type="ECO:0000313" key="7">
    <source>
        <dbReference type="EMBL" id="AJK49318.1"/>
    </source>
</evidence>
<name>A0A0B6S102_BURPL</name>
<keyword evidence="2" id="KW-0001">2Fe-2S</keyword>
<dbReference type="PRINTS" id="PR00409">
    <property type="entry name" value="PHDIOXRDTASE"/>
</dbReference>
<dbReference type="Gene3D" id="3.30.70.100">
    <property type="match status" value="2"/>
</dbReference>
<reference evidence="7 8" key="2">
    <citation type="journal article" date="2016" name="Appl. Microbiol. Biotechnol.">
        <title>Mutations improving production and secretion of extracellular lipase by Burkholderia glumae PG1.</title>
        <authorList>
            <person name="Knapp A."/>
            <person name="Voget S."/>
            <person name="Gao R."/>
            <person name="Zaburannyi N."/>
            <person name="Krysciak D."/>
            <person name="Breuer M."/>
            <person name="Hauer B."/>
            <person name="Streit W.R."/>
            <person name="Muller R."/>
            <person name="Daniel R."/>
            <person name="Jaeger K.E."/>
        </authorList>
    </citation>
    <scope>NUCLEOTIDE SEQUENCE [LARGE SCALE GENOMIC DNA]</scope>
    <source>
        <strain evidence="7 8">PG1</strain>
    </source>
</reference>
<evidence type="ECO:0000259" key="6">
    <source>
        <dbReference type="PROSITE" id="PS51384"/>
    </source>
</evidence>
<dbReference type="AlphaFoldDB" id="A0A0B6S102"/>
<keyword evidence="4" id="KW-0408">Iron</keyword>
<dbReference type="KEGG" id="bgp:BGL_2c12440"/>
<dbReference type="InterPro" id="IPR017938">
    <property type="entry name" value="Riboflavin_synthase-like_b-brl"/>
</dbReference>
<keyword evidence="8" id="KW-1185">Reference proteome</keyword>
<feature type="domain" description="FAD-binding FR-type" evidence="6">
    <location>
        <begin position="7"/>
        <end position="108"/>
    </location>
</feature>
<dbReference type="PANTHER" id="PTHR47354">
    <property type="entry name" value="NADH OXIDOREDUCTASE HCR"/>
    <property type="match status" value="1"/>
</dbReference>
<keyword evidence="7" id="KW-0223">Dioxygenase</keyword>
<reference evidence="8" key="1">
    <citation type="submission" date="2011-03" db="EMBL/GenBank/DDBJ databases">
        <authorList>
            <person name="Voget S."/>
            <person name="Streit W.R."/>
            <person name="Jaeger K.E."/>
            <person name="Daniel R."/>
        </authorList>
    </citation>
    <scope>NUCLEOTIDE SEQUENCE [LARGE SCALE GENOMIC DNA]</scope>
    <source>
        <strain evidence="8">PG1</strain>
    </source>
</reference>
<keyword evidence="1" id="KW-0285">Flavoprotein</keyword>
<dbReference type="Proteomes" id="UP000031838">
    <property type="component" value="Chromosome 2"/>
</dbReference>
<dbReference type="InterPro" id="IPR011008">
    <property type="entry name" value="Dimeric_a/b-barrel"/>
</dbReference>
<proteinExistence type="predicted"/>
<accession>A0A0B6S102</accession>
<keyword evidence="5" id="KW-0411">Iron-sulfur</keyword>
<dbReference type="CDD" id="cd06185">
    <property type="entry name" value="PDR_like"/>
    <property type="match status" value="1"/>
</dbReference>
<dbReference type="PANTHER" id="PTHR47354:SF1">
    <property type="entry name" value="CARNITINE MONOOXYGENASE REDUCTASE SUBUNIT"/>
    <property type="match status" value="1"/>
</dbReference>
<dbReference type="RefSeq" id="WP_052498442.1">
    <property type="nucleotide sequence ID" value="NZ_CP002581.1"/>
</dbReference>
<protein>
    <submittedName>
        <fullName evidence="7">Putative phthalate dioxygenase reductase</fullName>
    </submittedName>
</protein>
<evidence type="ECO:0000256" key="1">
    <source>
        <dbReference type="ARBA" id="ARBA00022630"/>
    </source>
</evidence>
<dbReference type="Pfam" id="PF07110">
    <property type="entry name" value="EthD"/>
    <property type="match status" value="1"/>
</dbReference>
<sequence>MLQQRMTRARTVRVASKTSEALDIFSFELVDAAGEPLPAFSAGSHLDVYTPAGPIRQYSLCNDPRESNRYLIAVLRDPASRGGSVAMHSMEVGQTLKISDPKNYFPLVHDARSSILFAGGIGITPILCMAEHLAASGADFMLHYWTRSAERTAFADRIARSAFRERVFFYHDDGPSNRRLDAQAAVGKFALGRHLYVCGSTEFMEWILDAARGLGWPENHLHREYFATAPTRTDEDDTLGISKASTGHVISPDKNQSVVAEFAMIGEAEALGAARGTCAQPTTSPHAELHPDLALKLIIVGRRRPGTTLADHRRHMRRVHGELVVQNIAADPTNAPRRYVQNPVFDGTFRATDTGAADPFALNRDFVTQIWFPDMASLMRARQSAFYMEKVKHDEDNFVDQASVVFMPVRERVIAGAAAPATQHVKLFGFLQRSPGATPEDFRRAWDTAPWAVAGYTGVLRYTQNDTLPTPTGLPLVDGIDEFWFDDEADARIFLACWQAWVSEALVCPGLAPKGRHFVLLVHEDVIHAGPR</sequence>